<dbReference type="STRING" id="97972.A0A2V1EF08"/>
<feature type="compositionally biased region" description="Basic and acidic residues" evidence="1">
    <location>
        <begin position="78"/>
        <end position="95"/>
    </location>
</feature>
<name>A0A2V1EF08_9PLEO</name>
<evidence type="ECO:0000256" key="1">
    <source>
        <dbReference type="SAM" id="MobiDB-lite"/>
    </source>
</evidence>
<protein>
    <submittedName>
        <fullName evidence="2">Uncharacterized protein</fullName>
    </submittedName>
</protein>
<feature type="compositionally biased region" description="Gly residues" evidence="1">
    <location>
        <begin position="114"/>
        <end position="125"/>
    </location>
</feature>
<proteinExistence type="predicted"/>
<feature type="compositionally biased region" description="Basic and acidic residues" evidence="1">
    <location>
        <begin position="132"/>
        <end position="154"/>
    </location>
</feature>
<gene>
    <name evidence="2" type="ORF">DM02DRAFT_608142</name>
</gene>
<sequence length="185" mass="18750">MSALDPSGPSQPTLDQAYTTPGNPASKNPSETSQINAQAHNSTQPIDKRIPATQSTDVGHEGQPSALGKGIRGAPSGEEAKGLSDEDIGQHKELDGEQMAAPGEGRVADAVAGRTGGVNLGGGGSQPDLAADLDRKKAEQQAARDEILNKKQENTEAGGALGQTGGPANPVDNPRLGGNYPNTGV</sequence>
<dbReference type="OrthoDB" id="3438962at2759"/>
<reference evidence="2 3" key="1">
    <citation type="journal article" date="2018" name="Sci. Rep.">
        <title>Comparative genomics provides insights into the lifestyle and reveals functional heterogeneity of dark septate endophytic fungi.</title>
        <authorList>
            <person name="Knapp D.G."/>
            <person name="Nemeth J.B."/>
            <person name="Barry K."/>
            <person name="Hainaut M."/>
            <person name="Henrissat B."/>
            <person name="Johnson J."/>
            <person name="Kuo A."/>
            <person name="Lim J.H.P."/>
            <person name="Lipzen A."/>
            <person name="Nolan M."/>
            <person name="Ohm R.A."/>
            <person name="Tamas L."/>
            <person name="Grigoriev I.V."/>
            <person name="Spatafora J.W."/>
            <person name="Nagy L.G."/>
            <person name="Kovacs G.M."/>
        </authorList>
    </citation>
    <scope>NUCLEOTIDE SEQUENCE [LARGE SCALE GENOMIC DNA]</scope>
    <source>
        <strain evidence="2 3">DSE2036</strain>
    </source>
</reference>
<evidence type="ECO:0000313" key="2">
    <source>
        <dbReference type="EMBL" id="PVI08040.1"/>
    </source>
</evidence>
<dbReference type="AlphaFoldDB" id="A0A2V1EF08"/>
<dbReference type="Proteomes" id="UP000244855">
    <property type="component" value="Unassembled WGS sequence"/>
</dbReference>
<feature type="compositionally biased region" description="Polar residues" evidence="1">
    <location>
        <begin position="8"/>
        <end position="45"/>
    </location>
</feature>
<evidence type="ECO:0000313" key="3">
    <source>
        <dbReference type="Proteomes" id="UP000244855"/>
    </source>
</evidence>
<organism evidence="2 3">
    <name type="scientific">Periconia macrospinosa</name>
    <dbReference type="NCBI Taxonomy" id="97972"/>
    <lineage>
        <taxon>Eukaryota</taxon>
        <taxon>Fungi</taxon>
        <taxon>Dikarya</taxon>
        <taxon>Ascomycota</taxon>
        <taxon>Pezizomycotina</taxon>
        <taxon>Dothideomycetes</taxon>
        <taxon>Pleosporomycetidae</taxon>
        <taxon>Pleosporales</taxon>
        <taxon>Massarineae</taxon>
        <taxon>Periconiaceae</taxon>
        <taxon>Periconia</taxon>
    </lineage>
</organism>
<feature type="region of interest" description="Disordered" evidence="1">
    <location>
        <begin position="1"/>
        <end position="185"/>
    </location>
</feature>
<accession>A0A2V1EF08</accession>
<dbReference type="EMBL" id="KZ805301">
    <property type="protein sequence ID" value="PVI08040.1"/>
    <property type="molecule type" value="Genomic_DNA"/>
</dbReference>
<keyword evidence="3" id="KW-1185">Reference proteome</keyword>